<name>A0A9W8RCZ3_9HYPO</name>
<dbReference type="AlphaFoldDB" id="A0A9W8RCZ3"/>
<organism evidence="2 3">
    <name type="scientific">Fusarium falciforme</name>
    <dbReference type="NCBI Taxonomy" id="195108"/>
    <lineage>
        <taxon>Eukaryota</taxon>
        <taxon>Fungi</taxon>
        <taxon>Dikarya</taxon>
        <taxon>Ascomycota</taxon>
        <taxon>Pezizomycotina</taxon>
        <taxon>Sordariomycetes</taxon>
        <taxon>Hypocreomycetidae</taxon>
        <taxon>Hypocreales</taxon>
        <taxon>Nectriaceae</taxon>
        <taxon>Fusarium</taxon>
        <taxon>Fusarium solani species complex</taxon>
    </lineage>
</organism>
<feature type="transmembrane region" description="Helical" evidence="1">
    <location>
        <begin position="6"/>
        <end position="30"/>
    </location>
</feature>
<reference evidence="2" key="1">
    <citation type="submission" date="2022-09" db="EMBL/GenBank/DDBJ databases">
        <title>Fusarium specimens isolated from Avocado Roots.</title>
        <authorList>
            <person name="Stajich J."/>
            <person name="Roper C."/>
            <person name="Heimlech-Rivalta G."/>
        </authorList>
    </citation>
    <scope>NUCLEOTIDE SEQUENCE</scope>
    <source>
        <strain evidence="2">A02</strain>
    </source>
</reference>
<evidence type="ECO:0000313" key="2">
    <source>
        <dbReference type="EMBL" id="KAJ4191974.1"/>
    </source>
</evidence>
<protein>
    <submittedName>
        <fullName evidence="2">Uncharacterized protein</fullName>
    </submittedName>
</protein>
<accession>A0A9W8RCZ3</accession>
<proteinExistence type="predicted"/>
<keyword evidence="1" id="KW-1133">Transmembrane helix</keyword>
<evidence type="ECO:0000256" key="1">
    <source>
        <dbReference type="SAM" id="Phobius"/>
    </source>
</evidence>
<comment type="caution">
    <text evidence="2">The sequence shown here is derived from an EMBL/GenBank/DDBJ whole genome shotgun (WGS) entry which is preliminary data.</text>
</comment>
<dbReference type="Proteomes" id="UP001152087">
    <property type="component" value="Unassembled WGS sequence"/>
</dbReference>
<gene>
    <name evidence="2" type="ORF">NW755_004109</name>
</gene>
<keyword evidence="1" id="KW-0472">Membrane</keyword>
<evidence type="ECO:0000313" key="3">
    <source>
        <dbReference type="Proteomes" id="UP001152087"/>
    </source>
</evidence>
<dbReference type="EMBL" id="JAOQAV010000008">
    <property type="protein sequence ID" value="KAJ4191974.1"/>
    <property type="molecule type" value="Genomic_DNA"/>
</dbReference>
<keyword evidence="1" id="KW-0812">Transmembrane</keyword>
<sequence>MAAALITLLAAVVPFLFTVPISLLLITYLIQSRDKFELAESPDTPASSPPLSPVSDAHSFFFDDSPFLID</sequence>
<keyword evidence="3" id="KW-1185">Reference proteome</keyword>